<gene>
    <name evidence="1" type="ORF">Ga0061079_105156</name>
</gene>
<name>A0A0X3APY8_9FLAO</name>
<proteinExistence type="predicted"/>
<reference evidence="1 2" key="1">
    <citation type="submission" date="2016-01" db="EMBL/GenBank/DDBJ databases">
        <authorList>
            <person name="McClelland M."/>
            <person name="Jain A."/>
            <person name="Saraogi P."/>
            <person name="Mendelson R."/>
            <person name="Westerman R."/>
            <person name="SanMiguel P."/>
            <person name="Csonka L."/>
        </authorList>
    </citation>
    <scope>NUCLEOTIDE SEQUENCE [LARGE SCALE GENOMIC DNA]</scope>
    <source>
        <strain evidence="1 2">R-53146</strain>
    </source>
</reference>
<dbReference type="RefSeq" id="WP_055425404.1">
    <property type="nucleotide sequence ID" value="NZ_FCOR01000005.1"/>
</dbReference>
<dbReference type="Proteomes" id="UP000182761">
    <property type="component" value="Unassembled WGS sequence"/>
</dbReference>
<organism evidence="1 2">
    <name type="scientific">Apibacter mensalis</name>
    <dbReference type="NCBI Taxonomy" id="1586267"/>
    <lineage>
        <taxon>Bacteria</taxon>
        <taxon>Pseudomonadati</taxon>
        <taxon>Bacteroidota</taxon>
        <taxon>Flavobacteriia</taxon>
        <taxon>Flavobacteriales</taxon>
        <taxon>Weeksellaceae</taxon>
        <taxon>Apibacter</taxon>
    </lineage>
</organism>
<keyword evidence="2" id="KW-1185">Reference proteome</keyword>
<dbReference type="EMBL" id="FCOR01000005">
    <property type="protein sequence ID" value="CVK16197.1"/>
    <property type="molecule type" value="Genomic_DNA"/>
</dbReference>
<sequence length="199" mass="21646">MGGTAAGIDGTKIGGTLFFGTVSGGFGAVLTNGNFWQGAATGLIVSGLNHVAHRADPPVKKSKNKKVIDSNLGAVNHYFNGDGEPVELGTNTKKAVLRNKRTRNVVTKLIEGKAERKTYWYGIDLTNDMFHVGRTNVEYATTCNSTKCTTKFKAFVKDGFWDPIDLKIELPGGKPYSYIPWEFSITYKNPGYSVGTNIK</sequence>
<dbReference type="OrthoDB" id="6225685at2"/>
<evidence type="ECO:0000313" key="2">
    <source>
        <dbReference type="Proteomes" id="UP000182761"/>
    </source>
</evidence>
<accession>A0A0X3APY8</accession>
<protein>
    <submittedName>
        <fullName evidence="1">Uncharacterized protein</fullName>
    </submittedName>
</protein>
<dbReference type="AlphaFoldDB" id="A0A0X3APY8"/>
<dbReference type="STRING" id="1586267.GCA_001418685_01043"/>
<evidence type="ECO:0000313" key="1">
    <source>
        <dbReference type="EMBL" id="CVK16197.1"/>
    </source>
</evidence>